<dbReference type="EMBL" id="LDZF01000033">
    <property type="protein sequence ID" value="KMK11127.1"/>
    <property type="molecule type" value="Genomic_DNA"/>
</dbReference>
<gene>
    <name evidence="1" type="ORF">ABW06_22690</name>
</gene>
<proteinExistence type="predicted"/>
<evidence type="ECO:0000313" key="1">
    <source>
        <dbReference type="EMBL" id="KMK11127.1"/>
    </source>
</evidence>
<dbReference type="AlphaFoldDB" id="A0A0J5NRY4"/>
<dbReference type="Proteomes" id="UP000036196">
    <property type="component" value="Unassembled WGS sequence"/>
</dbReference>
<keyword evidence="2" id="KW-1185">Reference proteome</keyword>
<organism evidence="1 2">
    <name type="scientific">Pluralibacter gergoviae</name>
    <name type="common">Enterobacter gergoviae</name>
    <dbReference type="NCBI Taxonomy" id="61647"/>
    <lineage>
        <taxon>Bacteria</taxon>
        <taxon>Pseudomonadati</taxon>
        <taxon>Pseudomonadota</taxon>
        <taxon>Gammaproteobacteria</taxon>
        <taxon>Enterobacterales</taxon>
        <taxon>Enterobacteriaceae</taxon>
        <taxon>Pluralibacter</taxon>
    </lineage>
</organism>
<protein>
    <submittedName>
        <fullName evidence="1">Uncharacterized protein</fullName>
    </submittedName>
</protein>
<accession>A0A0J5NRY4</accession>
<name>A0A0J5NRY4_PLUGE</name>
<sequence length="68" mass="7898">MEVRHIILIQIFLQKWIGSPLIHGTMKHLLAVMKWKCHSSKILSLHVVTEASLMRTTTDLCFVFLSQH</sequence>
<reference evidence="1 2" key="1">
    <citation type="submission" date="2015-05" db="EMBL/GenBank/DDBJ databases">
        <title>Genome sequences of Pluralibacter gergoviae.</title>
        <authorList>
            <person name="Greninger A.L."/>
            <person name="Miller S."/>
        </authorList>
    </citation>
    <scope>NUCLEOTIDE SEQUENCE [LARGE SCALE GENOMIC DNA]</scope>
    <source>
        <strain evidence="1 2">JS81F13</strain>
    </source>
</reference>
<evidence type="ECO:0000313" key="2">
    <source>
        <dbReference type="Proteomes" id="UP000036196"/>
    </source>
</evidence>
<comment type="caution">
    <text evidence="1">The sequence shown here is derived from an EMBL/GenBank/DDBJ whole genome shotgun (WGS) entry which is preliminary data.</text>
</comment>